<sequence length="247" mass="27988">MERLRGNKLGRLWDVSELQNYTASTENISSSKSGFMGEYIYPFTIRLGRGSIFWFIIQLCERYTISIGQVDPTVWREASYLLVIALALALDFTPNHFIQYGSSVDRKICLHSHCASSPRCGVTGRMELSPSELMKSKERNWGYISEKMGWSFEDDGIGIKAATTNARWDIFLLNFMGFDFHLLQQTEAIQKKAHEKRTPKKRKRKDVGGEIPPSKIGSKRSRGEASLEKTTITDEASTSRGLEASPF</sequence>
<organism evidence="2 3">
    <name type="scientific">Datura stramonium</name>
    <name type="common">Jimsonweed</name>
    <name type="synonym">Common thornapple</name>
    <dbReference type="NCBI Taxonomy" id="4076"/>
    <lineage>
        <taxon>Eukaryota</taxon>
        <taxon>Viridiplantae</taxon>
        <taxon>Streptophyta</taxon>
        <taxon>Embryophyta</taxon>
        <taxon>Tracheophyta</taxon>
        <taxon>Spermatophyta</taxon>
        <taxon>Magnoliopsida</taxon>
        <taxon>eudicotyledons</taxon>
        <taxon>Gunneridae</taxon>
        <taxon>Pentapetalae</taxon>
        <taxon>asterids</taxon>
        <taxon>lamiids</taxon>
        <taxon>Solanales</taxon>
        <taxon>Solanaceae</taxon>
        <taxon>Solanoideae</taxon>
        <taxon>Datureae</taxon>
        <taxon>Datura</taxon>
    </lineage>
</organism>
<reference evidence="2 3" key="1">
    <citation type="journal article" date="2021" name="BMC Genomics">
        <title>Datura genome reveals duplications of psychoactive alkaloid biosynthetic genes and high mutation rate following tissue culture.</title>
        <authorList>
            <person name="Rajewski A."/>
            <person name="Carter-House D."/>
            <person name="Stajich J."/>
            <person name="Litt A."/>
        </authorList>
    </citation>
    <scope>NUCLEOTIDE SEQUENCE [LARGE SCALE GENOMIC DNA]</scope>
    <source>
        <strain evidence="2">AR-01</strain>
    </source>
</reference>
<dbReference type="Proteomes" id="UP000823775">
    <property type="component" value="Unassembled WGS sequence"/>
</dbReference>
<evidence type="ECO:0000313" key="2">
    <source>
        <dbReference type="EMBL" id="MCD7447071.1"/>
    </source>
</evidence>
<proteinExistence type="predicted"/>
<name>A0ABS8RLC5_DATST</name>
<keyword evidence="3" id="KW-1185">Reference proteome</keyword>
<evidence type="ECO:0000256" key="1">
    <source>
        <dbReference type="SAM" id="MobiDB-lite"/>
    </source>
</evidence>
<evidence type="ECO:0000313" key="3">
    <source>
        <dbReference type="Proteomes" id="UP000823775"/>
    </source>
</evidence>
<feature type="compositionally biased region" description="Polar residues" evidence="1">
    <location>
        <begin position="228"/>
        <end position="240"/>
    </location>
</feature>
<protein>
    <submittedName>
        <fullName evidence="2">Uncharacterized protein</fullName>
    </submittedName>
</protein>
<comment type="caution">
    <text evidence="2">The sequence shown here is derived from an EMBL/GenBank/DDBJ whole genome shotgun (WGS) entry which is preliminary data.</text>
</comment>
<dbReference type="EMBL" id="JACEIK010000028">
    <property type="protein sequence ID" value="MCD7447071.1"/>
    <property type="molecule type" value="Genomic_DNA"/>
</dbReference>
<accession>A0ABS8RLC5</accession>
<feature type="compositionally biased region" description="Basic residues" evidence="1">
    <location>
        <begin position="191"/>
        <end position="205"/>
    </location>
</feature>
<feature type="region of interest" description="Disordered" evidence="1">
    <location>
        <begin position="191"/>
        <end position="247"/>
    </location>
</feature>
<gene>
    <name evidence="2" type="ORF">HAX54_023100</name>
</gene>